<proteinExistence type="predicted"/>
<feature type="domain" description="Tyrosinase copper-binding" evidence="5">
    <location>
        <begin position="168"/>
        <end position="179"/>
    </location>
</feature>
<dbReference type="InterPro" id="IPR008922">
    <property type="entry name" value="Di-copper_centre_dom_sf"/>
</dbReference>
<dbReference type="PANTHER" id="PTHR11474">
    <property type="entry name" value="TYROSINASE FAMILY MEMBER"/>
    <property type="match status" value="1"/>
</dbReference>
<evidence type="ECO:0000256" key="4">
    <source>
        <dbReference type="SAM" id="SignalP"/>
    </source>
</evidence>
<organism evidence="6 7">
    <name type="scientific">Ophiobolus disseminans</name>
    <dbReference type="NCBI Taxonomy" id="1469910"/>
    <lineage>
        <taxon>Eukaryota</taxon>
        <taxon>Fungi</taxon>
        <taxon>Dikarya</taxon>
        <taxon>Ascomycota</taxon>
        <taxon>Pezizomycotina</taxon>
        <taxon>Dothideomycetes</taxon>
        <taxon>Pleosporomycetidae</taxon>
        <taxon>Pleosporales</taxon>
        <taxon>Pleosporineae</taxon>
        <taxon>Phaeosphaeriaceae</taxon>
        <taxon>Ophiobolus</taxon>
    </lineage>
</organism>
<feature type="chain" id="PRO_5025653646" evidence="4">
    <location>
        <begin position="18"/>
        <end position="273"/>
    </location>
</feature>
<evidence type="ECO:0000256" key="1">
    <source>
        <dbReference type="ARBA" id="ARBA00022723"/>
    </source>
</evidence>
<dbReference type="SUPFAM" id="SSF48056">
    <property type="entry name" value="Di-copper centre-containing domain"/>
    <property type="match status" value="1"/>
</dbReference>
<dbReference type="PROSITE" id="PS00498">
    <property type="entry name" value="TYROSINASE_2"/>
    <property type="match status" value="1"/>
</dbReference>
<keyword evidence="4" id="KW-0732">Signal</keyword>
<reference evidence="6" key="1">
    <citation type="journal article" date="2020" name="Stud. Mycol.">
        <title>101 Dothideomycetes genomes: a test case for predicting lifestyles and emergence of pathogens.</title>
        <authorList>
            <person name="Haridas S."/>
            <person name="Albert R."/>
            <person name="Binder M."/>
            <person name="Bloem J."/>
            <person name="Labutti K."/>
            <person name="Salamov A."/>
            <person name="Andreopoulos B."/>
            <person name="Baker S."/>
            <person name="Barry K."/>
            <person name="Bills G."/>
            <person name="Bluhm B."/>
            <person name="Cannon C."/>
            <person name="Castanera R."/>
            <person name="Culley D."/>
            <person name="Daum C."/>
            <person name="Ezra D."/>
            <person name="Gonzalez J."/>
            <person name="Henrissat B."/>
            <person name="Kuo A."/>
            <person name="Liang C."/>
            <person name="Lipzen A."/>
            <person name="Lutzoni F."/>
            <person name="Magnuson J."/>
            <person name="Mondo S."/>
            <person name="Nolan M."/>
            <person name="Ohm R."/>
            <person name="Pangilinan J."/>
            <person name="Park H.-J."/>
            <person name="Ramirez L."/>
            <person name="Alfaro M."/>
            <person name="Sun H."/>
            <person name="Tritt A."/>
            <person name="Yoshinaga Y."/>
            <person name="Zwiers L.-H."/>
            <person name="Turgeon B."/>
            <person name="Goodwin S."/>
            <person name="Spatafora J."/>
            <person name="Crous P."/>
            <person name="Grigoriev I."/>
        </authorList>
    </citation>
    <scope>NUCLEOTIDE SEQUENCE</scope>
    <source>
        <strain evidence="6">CBS 113818</strain>
    </source>
</reference>
<protein>
    <submittedName>
        <fullName evidence="6">Di-copper centre-containing protein</fullName>
    </submittedName>
</protein>
<evidence type="ECO:0000313" key="7">
    <source>
        <dbReference type="Proteomes" id="UP000799424"/>
    </source>
</evidence>
<keyword evidence="2" id="KW-0186">Copper</keyword>
<dbReference type="GO" id="GO:0046872">
    <property type="term" value="F:metal ion binding"/>
    <property type="evidence" value="ECO:0007669"/>
    <property type="project" value="UniProtKB-KW"/>
</dbReference>
<feature type="region of interest" description="Disordered" evidence="3">
    <location>
        <begin position="196"/>
        <end position="230"/>
    </location>
</feature>
<feature type="signal peptide" evidence="4">
    <location>
        <begin position="1"/>
        <end position="17"/>
    </location>
</feature>
<sequence length="273" mass="30335">MAKYFIILSLLLAFCTATSHRLRRHAWHTLTPAQNSSYISAELCLMHTPSKLSLPGTTSRYEELQAVHQLEMMQWFGGDGRPQDGCITNGPFVNFTNHLGPAYAYTSHCVTRRFNETCSAQTAQVFVDECVAKGDWLGAWTCIEGKPHTGGHGGVGGLMLDAVVSPRDPLFYLHHTWLDKIWADWQVRDLPKRLSEMGGDNVQDEGNLPLPFPPRPDSIPKSTGADGDPGNVTTLEHVLNMYGNGPNRTIGEVMDIWDGVLRYEYVEPETGGY</sequence>
<dbReference type="InterPro" id="IPR002227">
    <property type="entry name" value="Tyrosinase_Cu-bd"/>
</dbReference>
<dbReference type="InterPro" id="IPR050316">
    <property type="entry name" value="Tyrosinase/Hemocyanin"/>
</dbReference>
<evidence type="ECO:0000313" key="6">
    <source>
        <dbReference type="EMBL" id="KAF2832917.1"/>
    </source>
</evidence>
<dbReference type="EMBL" id="MU006216">
    <property type="protein sequence ID" value="KAF2832917.1"/>
    <property type="molecule type" value="Genomic_DNA"/>
</dbReference>
<evidence type="ECO:0000256" key="2">
    <source>
        <dbReference type="ARBA" id="ARBA00023008"/>
    </source>
</evidence>
<dbReference type="PANTHER" id="PTHR11474:SF126">
    <property type="entry name" value="TYROSINASE-LIKE PROTEIN TYR-1-RELATED"/>
    <property type="match status" value="1"/>
</dbReference>
<gene>
    <name evidence="6" type="ORF">CC86DRAFT_399584</name>
</gene>
<evidence type="ECO:0000259" key="5">
    <source>
        <dbReference type="PROSITE" id="PS00498"/>
    </source>
</evidence>
<keyword evidence="1" id="KW-0479">Metal-binding</keyword>
<name>A0A6A7AJP7_9PLEO</name>
<dbReference type="Proteomes" id="UP000799424">
    <property type="component" value="Unassembled WGS sequence"/>
</dbReference>
<dbReference type="AlphaFoldDB" id="A0A6A7AJP7"/>
<dbReference type="Gene3D" id="1.10.1280.10">
    <property type="entry name" value="Di-copper center containing domain from catechol oxidase"/>
    <property type="match status" value="2"/>
</dbReference>
<accession>A0A6A7AJP7</accession>
<dbReference type="Pfam" id="PF00264">
    <property type="entry name" value="Tyrosinase"/>
    <property type="match status" value="1"/>
</dbReference>
<evidence type="ECO:0000256" key="3">
    <source>
        <dbReference type="SAM" id="MobiDB-lite"/>
    </source>
</evidence>
<dbReference type="OrthoDB" id="6132182at2759"/>
<keyword evidence="7" id="KW-1185">Reference proteome</keyword>
<dbReference type="GO" id="GO:0016491">
    <property type="term" value="F:oxidoreductase activity"/>
    <property type="evidence" value="ECO:0007669"/>
    <property type="project" value="InterPro"/>
</dbReference>